<feature type="domain" description="SseB protein N-terminal" evidence="1">
    <location>
        <begin position="40"/>
        <end position="157"/>
    </location>
</feature>
<keyword evidence="3" id="KW-1185">Reference proteome</keyword>
<dbReference type="Pfam" id="PF07179">
    <property type="entry name" value="SseB"/>
    <property type="match status" value="1"/>
</dbReference>
<accession>A0A2S5ABR1</accession>
<comment type="caution">
    <text evidence="2">The sequence shown here is derived from an EMBL/GenBank/DDBJ whole genome shotgun (WGS) entry which is preliminary data.</text>
</comment>
<evidence type="ECO:0000259" key="1">
    <source>
        <dbReference type="Pfam" id="PF07179"/>
    </source>
</evidence>
<dbReference type="EMBL" id="PQVG01000004">
    <property type="protein sequence ID" value="POY39966.1"/>
    <property type="molecule type" value="Genomic_DNA"/>
</dbReference>
<reference evidence="2 3" key="1">
    <citation type="submission" date="2018-01" db="EMBL/GenBank/DDBJ databases">
        <authorList>
            <person name="Gaut B.S."/>
            <person name="Morton B.R."/>
            <person name="Clegg M.T."/>
            <person name="Duvall M.R."/>
        </authorList>
    </citation>
    <scope>NUCLEOTIDE SEQUENCE [LARGE SCALE GENOMIC DNA]</scope>
    <source>
        <strain evidence="2 3">HR-AY</strain>
    </source>
</reference>
<evidence type="ECO:0000313" key="2">
    <source>
        <dbReference type="EMBL" id="POY39966.1"/>
    </source>
</evidence>
<proteinExistence type="predicted"/>
<dbReference type="InterPro" id="IPR009839">
    <property type="entry name" value="SseB_N"/>
</dbReference>
<dbReference type="OrthoDB" id="1639333at2"/>
<gene>
    <name evidence="2" type="ORF">C3L50_09050</name>
</gene>
<organism evidence="2 3">
    <name type="scientific">Flavobacterium alvei</name>
    <dbReference type="NCBI Taxonomy" id="2080416"/>
    <lineage>
        <taxon>Bacteria</taxon>
        <taxon>Pseudomonadati</taxon>
        <taxon>Bacteroidota</taxon>
        <taxon>Flavobacteriia</taxon>
        <taxon>Flavobacteriales</taxon>
        <taxon>Flavobacteriaceae</taxon>
        <taxon>Flavobacterium</taxon>
    </lineage>
</organism>
<dbReference type="RefSeq" id="WP_103805854.1">
    <property type="nucleotide sequence ID" value="NZ_PQVG01000004.1"/>
</dbReference>
<dbReference type="AlphaFoldDB" id="A0A2S5ABR1"/>
<evidence type="ECO:0000313" key="3">
    <source>
        <dbReference type="Proteomes" id="UP000237310"/>
    </source>
</evidence>
<protein>
    <recommendedName>
        <fullName evidence="1">SseB protein N-terminal domain-containing protein</fullName>
    </recommendedName>
</protein>
<sequence length="167" mass="19426">MSFFKKIFGKKNIISEDEKFDINIPVENPELIDGMNLFIQDKSENNLTKFINGLLKAKFLVLSYNDEMEVEQDGKNTVIKQNSKLKFLNCFNEDGEAFLPLFTDWKEVNVWLKEPDKNIGGFVMDTFEAFEFVKLGEDYNGIVINPGSKPWTMNNEQVNNFLEDFKK</sequence>
<name>A0A2S5ABR1_9FLAO</name>
<dbReference type="Proteomes" id="UP000237310">
    <property type="component" value="Unassembled WGS sequence"/>
</dbReference>